<dbReference type="PANTHER" id="PTHR43124">
    <property type="entry name" value="PURINE EFFLUX PUMP PBUE"/>
    <property type="match status" value="1"/>
</dbReference>
<evidence type="ECO:0000256" key="4">
    <source>
        <dbReference type="ARBA" id="ARBA00022989"/>
    </source>
</evidence>
<evidence type="ECO:0000256" key="6">
    <source>
        <dbReference type="SAM" id="MobiDB-lite"/>
    </source>
</evidence>
<evidence type="ECO:0000313" key="11">
    <source>
        <dbReference type="EMBL" id="CAL4795054.1"/>
    </source>
</evidence>
<dbReference type="InterPro" id="IPR011701">
    <property type="entry name" value="MFS"/>
</dbReference>
<feature type="transmembrane region" description="Helical" evidence="7">
    <location>
        <begin position="1460"/>
        <end position="1480"/>
    </location>
</feature>
<feature type="transmembrane region" description="Helical" evidence="7">
    <location>
        <begin position="1388"/>
        <end position="1409"/>
    </location>
</feature>
<keyword evidence="5 7" id="KW-0472">Membrane</keyword>
<evidence type="ECO:0000259" key="8">
    <source>
        <dbReference type="PROSITE" id="PS50850"/>
    </source>
</evidence>
<evidence type="ECO:0000313" key="9">
    <source>
        <dbReference type="EMBL" id="CAI4007742.1"/>
    </source>
</evidence>
<evidence type="ECO:0000256" key="1">
    <source>
        <dbReference type="ARBA" id="ARBA00004651"/>
    </source>
</evidence>
<evidence type="ECO:0000256" key="7">
    <source>
        <dbReference type="SAM" id="Phobius"/>
    </source>
</evidence>
<feature type="region of interest" description="Disordered" evidence="6">
    <location>
        <begin position="1809"/>
        <end position="1829"/>
    </location>
</feature>
<name>A0A9P1DE24_9DINO</name>
<feature type="domain" description="Major facilitator superfamily (MFS) profile" evidence="8">
    <location>
        <begin position="1395"/>
        <end position="1829"/>
    </location>
</feature>
<dbReference type="Proteomes" id="UP001152797">
    <property type="component" value="Unassembled WGS sequence"/>
</dbReference>
<evidence type="ECO:0000256" key="5">
    <source>
        <dbReference type="ARBA" id="ARBA00023136"/>
    </source>
</evidence>
<feature type="transmembrane region" description="Helical" evidence="7">
    <location>
        <begin position="1654"/>
        <end position="1676"/>
    </location>
</feature>
<feature type="transmembrane region" description="Helical" evidence="7">
    <location>
        <begin position="1492"/>
        <end position="1513"/>
    </location>
</feature>
<dbReference type="Gene3D" id="1.20.1720.10">
    <property type="entry name" value="Multidrug resistance protein D"/>
    <property type="match status" value="1"/>
</dbReference>
<sequence length="1829" mass="203675">MTGTDGTVSFPDLGVEFASGCTNFAHAKHQHCSACRHLPEHDHLIADQLSVLGTEEREDADGQGLEIMYVVQCKDPSDASQVVELLLPRQEVRKDLLLTFERGLLPQKTDHRNKKAAKAKGSRQKARWLRKNDASCSSILAPKKARVKKKPRLPAKPAKLEPTECTVDKDTHRRRRTTGGILTCVLSCGLLADFIEMWRGEQMELVYVFLLQFLKDMQTRGVSISCVAYDNACKLWKTVQEKKDSRPPWSTNFSQIGLVLDHFHKRNHTWCLKNLPQTNPDTPQNAALLKNKNTEACEQLNSWITGRTKSSLEMPPGRFAIYWRTLFQQHNVWLEAEADCLRRRFAKGKMQHVFIVHDQRPHLGAVEQYMVQAQGATAKPLAWFQLADEKAAHLELLAALRCEGLKCLMHGALMLTECSTVARHPRFLSRCTHCKMSPLRHFLCLALVCGARAAKRGKYTPAMPEERTMNGKDVRQATKLLETMCPFPSETMAQTVPCSWQFAGALARATSLHQSCAFVHLLIMLSLVLNAVQVRFGGILGKFPNILMLQHGEPGDGKSIALWLVLQVLYYFDTIKSKHDAARHRIDSRRYEEAKRAYEGALAINDPEAEEPVPPTKPEKRDSVQNKGTFYGLGCLLEKQGGRAFLALHEGKSWLSEAFEHAKGGGLEDLNQILDHDIYKNNPATGQSRFHVRNPHVVGAVLMHLEELLDIGKKGDSVAGLPRFLIGHFLSVCSKVCPENLSAQEMQNLLLEDPNYFNDLSYDEIVKAATNLLLLADAAFPYQRRRDDEVGPAASRYSEIRGIHTMEFAEGVVSSFQQDFNEMVDDYRKAKKAGDAKAALLSKDKTRPLQFIPGIHIFEQGLLHLLSLASVPADQWQNLSPEDMVRKVAAVNPDVFFSDFLPSSVPPCATQQSVDAAFSLSRWFQSVYHFSTNAAQKLDEFRKDRLIKTDLPQPSAQAFAEKLQKAAAATLIDPGNTFLTMDRVTYKRFVFDASNTDAEVYAKHCDLILLALIGFIAIGHGNWAKVKYAEDDPNFMLAANRLQLFSPEVSFQELRAAVPFNEGPLPNLDQDNADTVCQALVKLLKGFPIAIDKLPDIQALAVHADIPPSQPDPGASQAVATSPHKKPEEQHVLTQVALGNPEASDDEPPAKRLKDEPLQVADLRNHKDTMTKMLAWILKQKNHSMPQWRLNEKVREVHPTTEKSYVLAAKVTKLLISATLAVPTPNKTNSFDLVKVPQEDRDSIVIELEKVGILKPGDKQKVTVQLGKRDTAAVFEECKFQECMALCAEGFKGHFKGPPPYAAGLTFWLELTRWITTLTRDYYMFLSWRIAMCLPLGHCVVMELQHQQHQQHQHQLSVGLQPYQETMTRVAQEISAGLEMLAPLSRGIAILGFIALLAVAFAFCLFGLPKKTPQHESVKDGCPETWVIYLGLIYTFTYFTTDQYTPSLPQMGIDLLAPQGLMSASIQMNFVVKAIAGILTASLSDRIGRRPVILFCLSLLSAASLCCACADHIEWFLLGRLLQGLGESIEPVIFAMARDYFPEAGDRFTIIALLQLMSTFGELVAPVFGGFSAQLFSWRFSFLILALLWGFMAIYAALRSVESCPDGEQQSYWGSWKQFLNLHLGFLLLTEACNMAAYMVFFTNISYVVHSFHGSTMLCSGILLTYCAANTLGLLVMERLKGSVLVKAKITVTCYASSGIVLLLLGAFRYEQLWAYCAGAFLSAWPSIGMLVSVNVLYFEPLKDNAGLAASLEILAKSVPPSLYSVWSTQALIHSGVRGVMEFQAAAVICSGLVFWCYAVSPPSWTLEEAPAEANQEPTKDSKALTGSV</sequence>
<dbReference type="InterPro" id="IPR050189">
    <property type="entry name" value="MFS_Efflux_Transporters"/>
</dbReference>
<feature type="transmembrane region" description="Helical" evidence="7">
    <location>
        <begin position="1688"/>
        <end position="1707"/>
    </location>
</feature>
<organism evidence="9">
    <name type="scientific">Cladocopium goreaui</name>
    <dbReference type="NCBI Taxonomy" id="2562237"/>
    <lineage>
        <taxon>Eukaryota</taxon>
        <taxon>Sar</taxon>
        <taxon>Alveolata</taxon>
        <taxon>Dinophyceae</taxon>
        <taxon>Suessiales</taxon>
        <taxon>Symbiodiniaceae</taxon>
        <taxon>Cladocopium</taxon>
    </lineage>
</organism>
<reference evidence="10" key="2">
    <citation type="submission" date="2024-04" db="EMBL/GenBank/DDBJ databases">
        <authorList>
            <person name="Chen Y."/>
            <person name="Shah S."/>
            <person name="Dougan E. K."/>
            <person name="Thang M."/>
            <person name="Chan C."/>
        </authorList>
    </citation>
    <scope>NUCLEOTIDE SEQUENCE [LARGE SCALE GENOMIC DNA]</scope>
</reference>
<feature type="region of interest" description="Disordered" evidence="6">
    <location>
        <begin position="606"/>
        <end position="625"/>
    </location>
</feature>
<dbReference type="PROSITE" id="PS50850">
    <property type="entry name" value="MFS"/>
    <property type="match status" value="1"/>
</dbReference>
<dbReference type="EMBL" id="CAMXCT030004112">
    <property type="protein sequence ID" value="CAL4795054.1"/>
    <property type="molecule type" value="Genomic_DNA"/>
</dbReference>
<protein>
    <submittedName>
        <fullName evidence="11">Uncharacterized MFS-type transporter YdgK</fullName>
    </submittedName>
</protein>
<dbReference type="InterPro" id="IPR025048">
    <property type="entry name" value="DUF3987"/>
</dbReference>
<dbReference type="EMBL" id="CAMXCT010004112">
    <property type="protein sequence ID" value="CAI4007742.1"/>
    <property type="molecule type" value="Genomic_DNA"/>
</dbReference>
<dbReference type="InterPro" id="IPR020846">
    <property type="entry name" value="MFS_dom"/>
</dbReference>
<evidence type="ECO:0000313" key="12">
    <source>
        <dbReference type="Proteomes" id="UP001152797"/>
    </source>
</evidence>
<dbReference type="Pfam" id="PF13148">
    <property type="entry name" value="DUF3987"/>
    <property type="match status" value="1"/>
</dbReference>
<reference evidence="9" key="1">
    <citation type="submission" date="2022-10" db="EMBL/GenBank/DDBJ databases">
        <authorList>
            <person name="Chen Y."/>
            <person name="Dougan E. K."/>
            <person name="Chan C."/>
            <person name="Rhodes N."/>
            <person name="Thang M."/>
        </authorList>
    </citation>
    <scope>NUCLEOTIDE SEQUENCE</scope>
</reference>
<keyword evidence="12" id="KW-1185">Reference proteome</keyword>
<dbReference type="InterPro" id="IPR036259">
    <property type="entry name" value="MFS_trans_sf"/>
</dbReference>
<dbReference type="SUPFAM" id="SSF103473">
    <property type="entry name" value="MFS general substrate transporter"/>
    <property type="match status" value="1"/>
</dbReference>
<keyword evidence="2" id="KW-1003">Cell membrane</keyword>
<dbReference type="GO" id="GO:0022857">
    <property type="term" value="F:transmembrane transporter activity"/>
    <property type="evidence" value="ECO:0007669"/>
    <property type="project" value="InterPro"/>
</dbReference>
<comment type="subcellular location">
    <subcellularLocation>
        <location evidence="1">Cell membrane</location>
        <topology evidence="1">Multi-pass membrane protein</topology>
    </subcellularLocation>
</comment>
<evidence type="ECO:0000256" key="3">
    <source>
        <dbReference type="ARBA" id="ARBA00022692"/>
    </source>
</evidence>
<feature type="transmembrane region" description="Helical" evidence="7">
    <location>
        <begin position="1576"/>
        <end position="1598"/>
    </location>
</feature>
<accession>A0A9P1DE24</accession>
<evidence type="ECO:0000313" key="10">
    <source>
        <dbReference type="EMBL" id="CAL1161117.1"/>
    </source>
</evidence>
<dbReference type="OrthoDB" id="2441642at2759"/>
<dbReference type="Pfam" id="PF07690">
    <property type="entry name" value="MFS_1"/>
    <property type="match status" value="1"/>
</dbReference>
<feature type="region of interest" description="Disordered" evidence="6">
    <location>
        <begin position="1104"/>
        <end position="1130"/>
    </location>
</feature>
<gene>
    <name evidence="9" type="ORF">C1SCF055_LOCUS33270</name>
</gene>
<keyword evidence="3 7" id="KW-0812">Transmembrane</keyword>
<dbReference type="PANTHER" id="PTHR43124:SF3">
    <property type="entry name" value="CHLORAMPHENICOL EFFLUX PUMP RV0191"/>
    <property type="match status" value="1"/>
</dbReference>
<proteinExistence type="predicted"/>
<keyword evidence="4 7" id="KW-1133">Transmembrane helix</keyword>
<feature type="transmembrane region" description="Helical" evidence="7">
    <location>
        <begin position="1619"/>
        <end position="1642"/>
    </location>
</feature>
<feature type="transmembrane region" description="Helical" evidence="7">
    <location>
        <begin position="1421"/>
        <end position="1440"/>
    </location>
</feature>
<feature type="transmembrane region" description="Helical" evidence="7">
    <location>
        <begin position="1713"/>
        <end position="1738"/>
    </location>
</feature>
<dbReference type="EMBL" id="CAMXCT020004112">
    <property type="protein sequence ID" value="CAL1161117.1"/>
    <property type="molecule type" value="Genomic_DNA"/>
</dbReference>
<dbReference type="GO" id="GO:0005886">
    <property type="term" value="C:plasma membrane"/>
    <property type="evidence" value="ECO:0007669"/>
    <property type="project" value="UniProtKB-SubCell"/>
</dbReference>
<evidence type="ECO:0000256" key="2">
    <source>
        <dbReference type="ARBA" id="ARBA00022475"/>
    </source>
</evidence>
<comment type="caution">
    <text evidence="9">The sequence shown here is derived from an EMBL/GenBank/DDBJ whole genome shotgun (WGS) entry which is preliminary data.</text>
</comment>